<sequence>MTKKRDLFAELMEGFDALILEREGKITLRTHHVEIKPLAPASAEEIIAVRKKLNMSQPVFAQHLHATPGTVKNWEQNRARPNAQATVLIRLLDAYPETAKHLAQLA</sequence>
<dbReference type="InterPro" id="IPR001387">
    <property type="entry name" value="Cro/C1-type_HTH"/>
</dbReference>
<dbReference type="PANTHER" id="PTHR36511:SF3">
    <property type="entry name" value="ANTITOXIN HIGA-2"/>
    <property type="match status" value="1"/>
</dbReference>
<comment type="caution">
    <text evidence="5">The sequence shown here is derived from an EMBL/GenBank/DDBJ whole genome shotgun (WGS) entry which is preliminary data.</text>
</comment>
<evidence type="ECO:0000256" key="3">
    <source>
        <dbReference type="ARBA" id="ARBA00023163"/>
    </source>
</evidence>
<dbReference type="InterPro" id="IPR010982">
    <property type="entry name" value="Lambda_DNA-bd_dom_sf"/>
</dbReference>
<dbReference type="CDD" id="cd00093">
    <property type="entry name" value="HTH_XRE"/>
    <property type="match status" value="1"/>
</dbReference>
<evidence type="ECO:0000313" key="5">
    <source>
        <dbReference type="EMBL" id="GLK88006.1"/>
    </source>
</evidence>
<dbReference type="GO" id="GO:0003677">
    <property type="term" value="F:DNA binding"/>
    <property type="evidence" value="ECO:0007669"/>
    <property type="project" value="UniProtKB-KW"/>
</dbReference>
<protein>
    <submittedName>
        <fullName evidence="5">Antitoxin HigA-2</fullName>
    </submittedName>
</protein>
<dbReference type="PANTHER" id="PTHR36511">
    <property type="entry name" value="MERR FAMILY BACTERIAL REGULATORY PROTEIN"/>
    <property type="match status" value="1"/>
</dbReference>
<reference evidence="5" key="1">
    <citation type="journal article" date="2014" name="Int. J. Syst. Evol. Microbiol.">
        <title>Complete genome sequence of Corynebacterium casei LMG S-19264T (=DSM 44701T), isolated from a smear-ripened cheese.</title>
        <authorList>
            <consortium name="US DOE Joint Genome Institute (JGI-PGF)"/>
            <person name="Walter F."/>
            <person name="Albersmeier A."/>
            <person name="Kalinowski J."/>
            <person name="Ruckert C."/>
        </authorList>
    </citation>
    <scope>NUCLEOTIDE SEQUENCE</scope>
    <source>
        <strain evidence="5">VKM B-2935</strain>
    </source>
</reference>
<organism evidence="5 6">
    <name type="scientific">Pseudomonas turukhanskensis</name>
    <dbReference type="NCBI Taxonomy" id="1806536"/>
    <lineage>
        <taxon>Bacteria</taxon>
        <taxon>Pseudomonadati</taxon>
        <taxon>Pseudomonadota</taxon>
        <taxon>Gammaproteobacteria</taxon>
        <taxon>Pseudomonadales</taxon>
        <taxon>Pseudomonadaceae</taxon>
        <taxon>Pseudomonas</taxon>
    </lineage>
</organism>
<keyword evidence="3" id="KW-0804">Transcription</keyword>
<dbReference type="Proteomes" id="UP001143328">
    <property type="component" value="Unassembled WGS sequence"/>
</dbReference>
<dbReference type="InterPro" id="IPR052359">
    <property type="entry name" value="HTH-type_reg/antitoxin"/>
</dbReference>
<dbReference type="EMBL" id="BSFN01000002">
    <property type="protein sequence ID" value="GLK88006.1"/>
    <property type="molecule type" value="Genomic_DNA"/>
</dbReference>
<proteinExistence type="predicted"/>
<dbReference type="SUPFAM" id="SSF47413">
    <property type="entry name" value="lambda repressor-like DNA-binding domains"/>
    <property type="match status" value="1"/>
</dbReference>
<keyword evidence="1" id="KW-0805">Transcription regulation</keyword>
<keyword evidence="2" id="KW-0238">DNA-binding</keyword>
<evidence type="ECO:0000313" key="6">
    <source>
        <dbReference type="Proteomes" id="UP001143328"/>
    </source>
</evidence>
<evidence type="ECO:0000259" key="4">
    <source>
        <dbReference type="PROSITE" id="PS50943"/>
    </source>
</evidence>
<gene>
    <name evidence="5" type="primary">higA-2</name>
    <name evidence="5" type="ORF">GCM10017655_10680</name>
</gene>
<dbReference type="PROSITE" id="PS50943">
    <property type="entry name" value="HTH_CROC1"/>
    <property type="match status" value="1"/>
</dbReference>
<dbReference type="AlphaFoldDB" id="A0A9W6K1Y5"/>
<accession>A0A9W6K1Y5</accession>
<keyword evidence="6" id="KW-1185">Reference proteome</keyword>
<reference evidence="5" key="2">
    <citation type="submission" date="2023-01" db="EMBL/GenBank/DDBJ databases">
        <authorList>
            <person name="Sun Q."/>
            <person name="Evtushenko L."/>
        </authorList>
    </citation>
    <scope>NUCLEOTIDE SEQUENCE</scope>
    <source>
        <strain evidence="5">VKM B-2935</strain>
    </source>
</reference>
<feature type="domain" description="HTH cro/C1-type" evidence="4">
    <location>
        <begin position="46"/>
        <end position="102"/>
    </location>
</feature>
<dbReference type="RefSeq" id="WP_271194235.1">
    <property type="nucleotide sequence ID" value="NZ_BSFN01000002.1"/>
</dbReference>
<evidence type="ECO:0000256" key="1">
    <source>
        <dbReference type="ARBA" id="ARBA00023015"/>
    </source>
</evidence>
<name>A0A9W6K1Y5_9PSED</name>
<evidence type="ECO:0000256" key="2">
    <source>
        <dbReference type="ARBA" id="ARBA00023125"/>
    </source>
</evidence>
<dbReference type="Gene3D" id="1.10.260.40">
    <property type="entry name" value="lambda repressor-like DNA-binding domains"/>
    <property type="match status" value="1"/>
</dbReference>